<feature type="compositionally biased region" description="Gly residues" evidence="2">
    <location>
        <begin position="245"/>
        <end position="256"/>
    </location>
</feature>
<dbReference type="InterPro" id="IPR013886">
    <property type="entry name" value="PI31_Prot_C"/>
</dbReference>
<feature type="region of interest" description="Disordered" evidence="2">
    <location>
        <begin position="96"/>
        <end position="142"/>
    </location>
</feature>
<evidence type="ECO:0000256" key="1">
    <source>
        <dbReference type="ARBA" id="ARBA00006405"/>
    </source>
</evidence>
<dbReference type="Pfam" id="PF08577">
    <property type="entry name" value="PI31_Prot_C"/>
    <property type="match status" value="1"/>
</dbReference>
<protein>
    <submittedName>
        <fullName evidence="4">Piso0_003488 protein</fullName>
    </submittedName>
</protein>
<evidence type="ECO:0000256" key="2">
    <source>
        <dbReference type="SAM" id="MobiDB-lite"/>
    </source>
</evidence>
<keyword evidence="6" id="KW-1185">Reference proteome</keyword>
<dbReference type="HOGENOM" id="CLU_1050163_0_0_1"/>
<evidence type="ECO:0000313" key="4">
    <source>
        <dbReference type="EMBL" id="CCE80372.1"/>
    </source>
</evidence>
<dbReference type="EMBL" id="FO082052">
    <property type="protein sequence ID" value="CCE81137.1"/>
    <property type="molecule type" value="Genomic_DNA"/>
</dbReference>
<dbReference type="OrthoDB" id="68090at2759"/>
<dbReference type="Proteomes" id="UP000005222">
    <property type="component" value="Chromosome H"/>
</dbReference>
<proteinExistence type="inferred from homology"/>
<accession>G8YJ77</accession>
<dbReference type="Proteomes" id="UP000005222">
    <property type="component" value="Chromosome G"/>
</dbReference>
<reference evidence="4" key="1">
    <citation type="submission" date="2011-10" db="EMBL/GenBank/DDBJ databases">
        <authorList>
            <person name="Genoscope - CEA"/>
        </authorList>
    </citation>
    <scope>NUCLEOTIDE SEQUENCE</scope>
</reference>
<feature type="region of interest" description="Disordered" evidence="2">
    <location>
        <begin position="192"/>
        <end position="265"/>
    </location>
</feature>
<dbReference type="AlphaFoldDB" id="G8YJ77"/>
<comment type="similarity">
    <text evidence="1">Belongs to the proteasome inhibitor PI31 family.</text>
</comment>
<evidence type="ECO:0000259" key="3">
    <source>
        <dbReference type="Pfam" id="PF08577"/>
    </source>
</evidence>
<reference evidence="6" key="2">
    <citation type="journal article" date="2012" name="G3 (Bethesda)">
        <title>Pichia sorbitophila, an interspecies yeast hybrid reveals early steps of genome resolution following polyploidization.</title>
        <authorList>
            <person name="Leh Louis V."/>
            <person name="Despons L."/>
            <person name="Friedrich A."/>
            <person name="Martin T."/>
            <person name="Durrens P."/>
            <person name="Casaregola S."/>
            <person name="Neuveglise C."/>
            <person name="Fairhead C."/>
            <person name="Marck C."/>
            <person name="Cruz J.A."/>
            <person name="Straub M.L."/>
            <person name="Kugler V."/>
            <person name="Sacerdot C."/>
            <person name="Uzunov Z."/>
            <person name="Thierry A."/>
            <person name="Weiss S."/>
            <person name="Bleykasten C."/>
            <person name="De Montigny J."/>
            <person name="Jacques N."/>
            <person name="Jung P."/>
            <person name="Lemaire M."/>
            <person name="Mallet S."/>
            <person name="Morel G."/>
            <person name="Richard G.F."/>
            <person name="Sarkar A."/>
            <person name="Savel G."/>
            <person name="Schacherer J."/>
            <person name="Seret M.L."/>
            <person name="Talla E."/>
            <person name="Samson G."/>
            <person name="Jubin C."/>
            <person name="Poulain J."/>
            <person name="Vacherie B."/>
            <person name="Barbe V."/>
            <person name="Pelletier E."/>
            <person name="Sherman D.J."/>
            <person name="Westhof E."/>
            <person name="Weissenbach J."/>
            <person name="Baret P.V."/>
            <person name="Wincker P."/>
            <person name="Gaillardin C."/>
            <person name="Dujon B."/>
            <person name="Souciet J.L."/>
        </authorList>
    </citation>
    <scope>NUCLEOTIDE SEQUENCE [LARGE SCALE GENOMIC DNA]</scope>
    <source>
        <strain evidence="6">ATCC MYA-4447 / BCRC 22081 / CBS 7064 / NBRC 10061 / NRRL Y-12695</strain>
    </source>
</reference>
<dbReference type="eggNOG" id="ENOG502SE4N">
    <property type="taxonomic scope" value="Eukaryota"/>
</dbReference>
<evidence type="ECO:0000313" key="6">
    <source>
        <dbReference type="Proteomes" id="UP000005222"/>
    </source>
</evidence>
<dbReference type="InParanoid" id="G8YJ77"/>
<organism evidence="4 6">
    <name type="scientific">Pichia sorbitophila (strain ATCC MYA-4447 / BCRC 22081 / CBS 7064 / NBRC 10061 / NRRL Y-12695)</name>
    <name type="common">Hybrid yeast</name>
    <dbReference type="NCBI Taxonomy" id="559304"/>
    <lineage>
        <taxon>Eukaryota</taxon>
        <taxon>Fungi</taxon>
        <taxon>Dikarya</taxon>
        <taxon>Ascomycota</taxon>
        <taxon>Saccharomycotina</taxon>
        <taxon>Pichiomycetes</taxon>
        <taxon>Debaryomycetaceae</taxon>
        <taxon>Millerozyma</taxon>
    </lineage>
</organism>
<gene>
    <name evidence="4" type="primary">Piso0_003488</name>
    <name evidence="4" type="ORF">GNLVRS01_PISO0G13426g</name>
    <name evidence="5" type="ORF">GNLVRS01_PISO0H13427g</name>
</gene>
<dbReference type="STRING" id="559304.G8YJ77"/>
<name>G8YJ77_PICSO</name>
<dbReference type="EMBL" id="FO082053">
    <property type="protein sequence ID" value="CCE80372.1"/>
    <property type="molecule type" value="Genomic_DNA"/>
</dbReference>
<feature type="domain" description="PI31 proteasome regulator C-terminal" evidence="3">
    <location>
        <begin position="167"/>
        <end position="231"/>
    </location>
</feature>
<sequence length="265" mass="28859">MIESYVQLAAVAVAKCLQLDETAKREFDPDSRTVQIDTDQEIVVARQIRPDETLISVIREDVRSIVVRWERDGWNERLPTEGPSDGTVARLRTLLAPAQRSFRPPSPRAGAQDRTERPPEGAAPPSVRADPATAPDRRIGDMPDFEDEYEMQHHRRAVGLPPDVPTIGDRDLHPPGLPRHPTMSPFVDPLADPGHDGGMYPSMNHPLFGRPSYDNPPPGVPPGARYDDPTGDSPFPSLPRPRPGFGPGSGSGSGGPPGFPPGPFF</sequence>
<evidence type="ECO:0000313" key="5">
    <source>
        <dbReference type="EMBL" id="CCE81137.1"/>
    </source>
</evidence>